<evidence type="ECO:0000259" key="9">
    <source>
        <dbReference type="PROSITE" id="PS51387"/>
    </source>
</evidence>
<dbReference type="Gene3D" id="1.10.45.10">
    <property type="entry name" value="Vanillyl-alcohol Oxidase, Chain A, domain 4"/>
    <property type="match status" value="1"/>
</dbReference>
<dbReference type="InterPro" id="IPR017896">
    <property type="entry name" value="4Fe4S_Fe-S-bd"/>
</dbReference>
<dbReference type="Gene3D" id="3.30.70.2740">
    <property type="match status" value="1"/>
</dbReference>
<gene>
    <name evidence="10" type="ORF">GCM10009788_15320</name>
</gene>
<dbReference type="PROSITE" id="PS51379">
    <property type="entry name" value="4FE4S_FER_2"/>
    <property type="match status" value="1"/>
</dbReference>
<feature type="domain" description="FAD-binding PCMH-type" evidence="9">
    <location>
        <begin position="33"/>
        <end position="257"/>
    </location>
</feature>
<dbReference type="InterPro" id="IPR017900">
    <property type="entry name" value="4Fe4S_Fe_S_CS"/>
</dbReference>
<evidence type="ECO:0000259" key="8">
    <source>
        <dbReference type="PROSITE" id="PS51379"/>
    </source>
</evidence>
<keyword evidence="11" id="KW-1185">Reference proteome</keyword>
<protein>
    <submittedName>
        <fullName evidence="10">FAD-binding and (Fe-S)-binding domain-containing protein</fullName>
    </submittedName>
</protein>
<evidence type="ECO:0000313" key="11">
    <source>
        <dbReference type="Proteomes" id="UP001500842"/>
    </source>
</evidence>
<name>A0ABN2A5E9_9ACTN</name>
<dbReference type="PANTHER" id="PTHR11748:SF119">
    <property type="entry name" value="D-2-HYDROXYGLUTARATE DEHYDROGENASE"/>
    <property type="match status" value="1"/>
</dbReference>
<dbReference type="InterPro" id="IPR016171">
    <property type="entry name" value="Vanillyl_alc_oxidase_C-sub2"/>
</dbReference>
<evidence type="ECO:0000256" key="3">
    <source>
        <dbReference type="ARBA" id="ARBA00022723"/>
    </source>
</evidence>
<accession>A0ABN2A5E9</accession>
<proteinExistence type="predicted"/>
<dbReference type="InterPro" id="IPR016169">
    <property type="entry name" value="FAD-bd_PCMH_sub2"/>
</dbReference>
<dbReference type="InterPro" id="IPR016164">
    <property type="entry name" value="FAD-linked_Oxase-like_C"/>
</dbReference>
<evidence type="ECO:0000256" key="7">
    <source>
        <dbReference type="ARBA" id="ARBA00023014"/>
    </source>
</evidence>
<dbReference type="SUPFAM" id="SSF55103">
    <property type="entry name" value="FAD-linked oxidases, C-terminal domain"/>
    <property type="match status" value="1"/>
</dbReference>
<keyword evidence="3" id="KW-0479">Metal-binding</keyword>
<reference evidence="10 11" key="1">
    <citation type="journal article" date="2019" name="Int. J. Syst. Evol. Microbiol.">
        <title>The Global Catalogue of Microorganisms (GCM) 10K type strain sequencing project: providing services to taxonomists for standard genome sequencing and annotation.</title>
        <authorList>
            <consortium name="The Broad Institute Genomics Platform"/>
            <consortium name="The Broad Institute Genome Sequencing Center for Infectious Disease"/>
            <person name="Wu L."/>
            <person name="Ma J."/>
        </authorList>
    </citation>
    <scope>NUCLEOTIDE SEQUENCE [LARGE SCALE GENOMIC DNA]</scope>
    <source>
        <strain evidence="10 11">JCM 14942</strain>
    </source>
</reference>
<evidence type="ECO:0000256" key="5">
    <source>
        <dbReference type="ARBA" id="ARBA00023002"/>
    </source>
</evidence>
<dbReference type="PANTHER" id="PTHR11748">
    <property type="entry name" value="D-LACTATE DEHYDROGENASE"/>
    <property type="match status" value="1"/>
</dbReference>
<keyword evidence="5" id="KW-0560">Oxidoreductase</keyword>
<sequence>MSGLALEIQRHGAGDVSDDAAVLAAYSSDASLYRVPPAAVVFPRSVDEVAATLGAARELGLSVTARGAGTSVAGNAIGRGVIVDFSRHMDRVLSVDPEAESAVVQPGVVQAVLQQAAAPYGLRFGPDPSTSTRCTIGGMIGNDACGARSLAYGRTSHNVRGVRALLADGSPLTTGYGADGRPVAEAPGSDLLDRLRAVVAGDLATARTEFGTFGRHVSGMALEHLVPERGFDLTRTLVGSEGTLAVLTEATVRLVRAPEVAVMVVLGFPDFPTAGFATPEVLAFEPSACEGLDRRIVDVIRERRGPSAVPDLPAGDAWMFVELSGADPDDVRRRAELLAGAGLGVSALVVDDPGTADRLWKIRADGAGLAGRAPSGRPAWAGWEDAAVPPDRLGTYLTSFEELLAAHELTAMPFGHFGEGCLHVRMDFPFDRPDGPEAFRAFLTDAADLVTSLGGSLSGEHGDGRARSDLLPRMYSPAALSLMAAVKDVFDPAGLLNPGILVEPASSTADLRYSSTARLTKGLALAYSSDGGDFGQAVHRCTGVGKCRADNSGSGGVMCPSYQATKEEIHSTRGRARLLQEIVNGTSTTTWSSPEVHEALDLCLSCKGCASDCPTGTDMASYKAEVLHQTYRRKLRPRSHYSVGWLPRWARLGSAMPGFANRTMDVGPLRKMALKAAGVDTRRRMPAFARRTFRRSFTGAVGTGTPVVLFVDSFTNHFAPQVADAAVAVLRSAGYDPRITRQQECCGLPWISTGQLDGAARRLRGMVDALAGDARAGVPIVGVEPSCTAVLRHELRELVPGPDAAAVAEATTTLAELLSRTPGWTPPSLAGVRVVAQPHCHHHAVMGWRTDQALLEQAGATVEALAGCCGMAGNFGVEQGHYEVSLAVAEQNLLPAVRASAGDDSRVVLADGFSCRTQLDELAPDARPLHLAELLARAVSVQPATPR</sequence>
<dbReference type="Pfam" id="PF02754">
    <property type="entry name" value="CCG"/>
    <property type="match status" value="2"/>
</dbReference>
<dbReference type="SUPFAM" id="SSF56176">
    <property type="entry name" value="FAD-binding/transporter-associated domain-like"/>
    <property type="match status" value="1"/>
</dbReference>
<organism evidence="10 11">
    <name type="scientific">Nocardioides humi</name>
    <dbReference type="NCBI Taxonomy" id="449461"/>
    <lineage>
        <taxon>Bacteria</taxon>
        <taxon>Bacillati</taxon>
        <taxon>Actinomycetota</taxon>
        <taxon>Actinomycetes</taxon>
        <taxon>Propionibacteriales</taxon>
        <taxon>Nocardioidaceae</taxon>
        <taxon>Nocardioides</taxon>
    </lineage>
</organism>
<dbReference type="Pfam" id="PF01565">
    <property type="entry name" value="FAD_binding_4"/>
    <property type="match status" value="1"/>
</dbReference>
<evidence type="ECO:0000256" key="6">
    <source>
        <dbReference type="ARBA" id="ARBA00023004"/>
    </source>
</evidence>
<dbReference type="PROSITE" id="PS51387">
    <property type="entry name" value="FAD_PCMH"/>
    <property type="match status" value="1"/>
</dbReference>
<comment type="cofactor">
    <cofactor evidence="1">
        <name>FAD</name>
        <dbReference type="ChEBI" id="CHEBI:57692"/>
    </cofactor>
</comment>
<keyword evidence="7" id="KW-0411">Iron-sulfur</keyword>
<comment type="caution">
    <text evidence="10">The sequence shown here is derived from an EMBL/GenBank/DDBJ whole genome shotgun (WGS) entry which is preliminary data.</text>
</comment>
<evidence type="ECO:0000256" key="4">
    <source>
        <dbReference type="ARBA" id="ARBA00022827"/>
    </source>
</evidence>
<dbReference type="InterPro" id="IPR036318">
    <property type="entry name" value="FAD-bd_PCMH-like_sf"/>
</dbReference>
<dbReference type="InterPro" id="IPR006094">
    <property type="entry name" value="Oxid_FAD_bind_N"/>
</dbReference>
<evidence type="ECO:0000313" key="10">
    <source>
        <dbReference type="EMBL" id="GAA1511789.1"/>
    </source>
</evidence>
<dbReference type="EMBL" id="BAAAOR010000012">
    <property type="protein sequence ID" value="GAA1511789.1"/>
    <property type="molecule type" value="Genomic_DNA"/>
</dbReference>
<dbReference type="PROSITE" id="PS00198">
    <property type="entry name" value="4FE4S_FER_1"/>
    <property type="match status" value="1"/>
</dbReference>
<dbReference type="SUPFAM" id="SSF46548">
    <property type="entry name" value="alpha-helical ferredoxin"/>
    <property type="match status" value="1"/>
</dbReference>
<evidence type="ECO:0000256" key="1">
    <source>
        <dbReference type="ARBA" id="ARBA00001974"/>
    </source>
</evidence>
<feature type="domain" description="4Fe-4S ferredoxin-type" evidence="8">
    <location>
        <begin position="592"/>
        <end position="625"/>
    </location>
</feature>
<dbReference type="Proteomes" id="UP001500842">
    <property type="component" value="Unassembled WGS sequence"/>
</dbReference>
<dbReference type="Pfam" id="PF02913">
    <property type="entry name" value="FAD-oxidase_C"/>
    <property type="match status" value="1"/>
</dbReference>
<dbReference type="Gene3D" id="3.30.465.10">
    <property type="match status" value="1"/>
</dbReference>
<dbReference type="Pfam" id="PF13183">
    <property type="entry name" value="Fer4_8"/>
    <property type="match status" value="1"/>
</dbReference>
<keyword evidence="2" id="KW-0285">Flavoprotein</keyword>
<evidence type="ECO:0000256" key="2">
    <source>
        <dbReference type="ARBA" id="ARBA00022630"/>
    </source>
</evidence>
<keyword evidence="6" id="KW-0408">Iron</keyword>
<dbReference type="InterPro" id="IPR016166">
    <property type="entry name" value="FAD-bd_PCMH"/>
</dbReference>
<dbReference type="InterPro" id="IPR004017">
    <property type="entry name" value="Cys_rich_dom"/>
</dbReference>
<keyword evidence="4" id="KW-0274">FAD</keyword>
<dbReference type="InterPro" id="IPR004113">
    <property type="entry name" value="FAD-bd_oxidored_4_C"/>
</dbReference>